<feature type="signal peptide" evidence="1">
    <location>
        <begin position="1"/>
        <end position="25"/>
    </location>
</feature>
<feature type="chain" id="PRO_5045566863" description="Lipoprotein" evidence="1">
    <location>
        <begin position="26"/>
        <end position="168"/>
    </location>
</feature>
<evidence type="ECO:0000256" key="1">
    <source>
        <dbReference type="SAM" id="SignalP"/>
    </source>
</evidence>
<gene>
    <name evidence="2" type="ORF">JOE21_003683</name>
</gene>
<sequence>MRYAFLLVSLLGSFALMMGCGSVDGQPRYADDDNGETKEGERQMVDDTVGGYLEKRLVSSEFGGTIGCAYEEAGEEWDGDRGNWYGWVFCLEVLEDGSDGTGISLPVALRLERKDEGIQVTGHETPEDGSGYEESFRRLFPDSVRDRLTRENIDLDRLEREARKRADS</sequence>
<comment type="caution">
    <text evidence="2">The sequence shown here is derived from an EMBL/GenBank/DDBJ whole genome shotgun (WGS) entry which is preliminary data.</text>
</comment>
<protein>
    <recommendedName>
        <fullName evidence="4">Lipoprotein</fullName>
    </recommendedName>
</protein>
<accession>A0ABU1IUT4</accession>
<dbReference type="RefSeq" id="WP_309868809.1">
    <property type="nucleotide sequence ID" value="NZ_JAVDQG010000014.1"/>
</dbReference>
<proteinExistence type="predicted"/>
<organism evidence="2 3">
    <name type="scientific">Desmospora profundinema</name>
    <dbReference type="NCBI Taxonomy" id="1571184"/>
    <lineage>
        <taxon>Bacteria</taxon>
        <taxon>Bacillati</taxon>
        <taxon>Bacillota</taxon>
        <taxon>Bacilli</taxon>
        <taxon>Bacillales</taxon>
        <taxon>Thermoactinomycetaceae</taxon>
        <taxon>Desmospora</taxon>
    </lineage>
</organism>
<reference evidence="2 3" key="1">
    <citation type="submission" date="2023-07" db="EMBL/GenBank/DDBJ databases">
        <title>Genomic Encyclopedia of Type Strains, Phase IV (KMG-IV): sequencing the most valuable type-strain genomes for metagenomic binning, comparative biology and taxonomic classification.</title>
        <authorList>
            <person name="Goeker M."/>
        </authorList>
    </citation>
    <scope>NUCLEOTIDE SEQUENCE [LARGE SCALE GENOMIC DNA]</scope>
    <source>
        <strain evidence="2 3">DSM 45903</strain>
    </source>
</reference>
<evidence type="ECO:0000313" key="2">
    <source>
        <dbReference type="EMBL" id="MDR6227639.1"/>
    </source>
</evidence>
<evidence type="ECO:0008006" key="4">
    <source>
        <dbReference type="Google" id="ProtNLM"/>
    </source>
</evidence>
<keyword evidence="3" id="KW-1185">Reference proteome</keyword>
<dbReference type="PROSITE" id="PS51257">
    <property type="entry name" value="PROKAR_LIPOPROTEIN"/>
    <property type="match status" value="1"/>
</dbReference>
<dbReference type="Proteomes" id="UP001185012">
    <property type="component" value="Unassembled WGS sequence"/>
</dbReference>
<dbReference type="EMBL" id="JAVDQG010000014">
    <property type="protein sequence ID" value="MDR6227639.1"/>
    <property type="molecule type" value="Genomic_DNA"/>
</dbReference>
<name>A0ABU1IUT4_9BACL</name>
<keyword evidence="1" id="KW-0732">Signal</keyword>
<evidence type="ECO:0000313" key="3">
    <source>
        <dbReference type="Proteomes" id="UP001185012"/>
    </source>
</evidence>